<dbReference type="SUPFAM" id="SSF56672">
    <property type="entry name" value="DNA/RNA polymerases"/>
    <property type="match status" value="1"/>
</dbReference>
<dbReference type="AlphaFoldDB" id="A0A6S7I4K1"/>
<dbReference type="Gene3D" id="3.60.10.10">
    <property type="entry name" value="Endonuclease/exonuclease/phosphatase"/>
    <property type="match status" value="1"/>
</dbReference>
<dbReference type="EMBL" id="CACRXK020007331">
    <property type="protein sequence ID" value="CAB4011977.1"/>
    <property type="molecule type" value="Genomic_DNA"/>
</dbReference>
<sequence length="685" mass="77763">MDNYSYALTLKKDIFVVGDLNCNLLKSGPESDALNELCSSLNLFQLIKKPTRVTLQSSSLIDVILTSNTSLVVESGVEETHISDHFLVYSILKLKLPKKLPDYMVIRSFKNYSSEAFKNDLEQLIWQENPIDQGVNQRLDNFNQKFLSVLDMHAPIKTVKIKRRLCPFVDQEIVQLMKKRNALHKLARQTLQALDWDRYRSCRNQIKRKLRESERKFVRSKSGRRIEESKALITSYGLTSTHPEIPHKFSAEIDKFHFHPVSCDVIRKIVCSFPSNKSPGPDKVSVKVIKDALPYILQPLTDIVNCSLRESLFPSAWKLSEVIPLLKEGNHEIAKNNRPISLLLAASKICERVVLEQFTAYVEQKKCLSVHQSGNRKLHSIETLNLFISDKILKSMDDKEVVAVILLDLSKAFDSIDLVLLLKKLQVLGVSDDALCWFKSYLTGRQQVVRIGSTVSETRTLNHGVPQGSILGPMLFNIYINDLPMVPKNGNLKSYVDDSKLLLSFSVNEVNSAAAKLNEDLRRVVSWCSLNSLLINPNKTKLLVFATRYMLKQIPADFHILLLGKKLFPVTSATDLGVTLDSGLTYDEHVTKLVSSCVGSLCQINRARHLFDMKTLILLINALVFSKLYYCSTIWSNSSKKNIAKLQKVQNFAARIVTGTKKFDHITPSLKQLNWLVQQFLDEQN</sequence>
<accession>A0A6S7I4K1</accession>
<evidence type="ECO:0000313" key="2">
    <source>
        <dbReference type="Proteomes" id="UP001152795"/>
    </source>
</evidence>
<keyword evidence="2" id="KW-1185">Reference proteome</keyword>
<dbReference type="InterPro" id="IPR036691">
    <property type="entry name" value="Endo/exonu/phosph_ase_sf"/>
</dbReference>
<dbReference type="PROSITE" id="PS50878">
    <property type="entry name" value="RT_POL"/>
    <property type="match status" value="1"/>
</dbReference>
<proteinExistence type="predicted"/>
<comment type="caution">
    <text evidence="1">The sequence shown here is derived from an EMBL/GenBank/DDBJ whole genome shotgun (WGS) entry which is preliminary data.</text>
</comment>
<dbReference type="Proteomes" id="UP001152795">
    <property type="component" value="Unassembled WGS sequence"/>
</dbReference>
<dbReference type="InterPro" id="IPR000477">
    <property type="entry name" value="RT_dom"/>
</dbReference>
<name>A0A6S7I4K1_PARCT</name>
<organism evidence="1 2">
    <name type="scientific">Paramuricea clavata</name>
    <name type="common">Red gorgonian</name>
    <name type="synonym">Violescent sea-whip</name>
    <dbReference type="NCBI Taxonomy" id="317549"/>
    <lineage>
        <taxon>Eukaryota</taxon>
        <taxon>Metazoa</taxon>
        <taxon>Cnidaria</taxon>
        <taxon>Anthozoa</taxon>
        <taxon>Octocorallia</taxon>
        <taxon>Malacalcyonacea</taxon>
        <taxon>Plexauridae</taxon>
        <taxon>Paramuricea</taxon>
    </lineage>
</organism>
<dbReference type="SUPFAM" id="SSF56219">
    <property type="entry name" value="DNase I-like"/>
    <property type="match status" value="1"/>
</dbReference>
<gene>
    <name evidence="1" type="ORF">PACLA_8A071926</name>
</gene>
<dbReference type="Pfam" id="PF00078">
    <property type="entry name" value="RVT_1"/>
    <property type="match status" value="1"/>
</dbReference>
<protein>
    <submittedName>
        <fullName evidence="1">Uncharacterized protein</fullName>
    </submittedName>
</protein>
<dbReference type="InterPro" id="IPR043502">
    <property type="entry name" value="DNA/RNA_pol_sf"/>
</dbReference>
<evidence type="ECO:0000313" key="1">
    <source>
        <dbReference type="EMBL" id="CAB4011977.1"/>
    </source>
</evidence>
<dbReference type="CDD" id="cd01650">
    <property type="entry name" value="RT_nLTR_like"/>
    <property type="match status" value="1"/>
</dbReference>
<reference evidence="1" key="1">
    <citation type="submission" date="2020-04" db="EMBL/GenBank/DDBJ databases">
        <authorList>
            <person name="Alioto T."/>
            <person name="Alioto T."/>
            <person name="Gomez Garrido J."/>
        </authorList>
    </citation>
    <scope>NUCLEOTIDE SEQUENCE</scope>
    <source>
        <strain evidence="1">A484AB</strain>
    </source>
</reference>
<dbReference type="PANTHER" id="PTHR33332">
    <property type="entry name" value="REVERSE TRANSCRIPTASE DOMAIN-CONTAINING PROTEIN"/>
    <property type="match status" value="1"/>
</dbReference>